<evidence type="ECO:0000313" key="1">
    <source>
        <dbReference type="EMBL" id="MBW4543067.1"/>
    </source>
</evidence>
<evidence type="ECO:0000313" key="2">
    <source>
        <dbReference type="Proteomes" id="UP000753908"/>
    </source>
</evidence>
<name>A0A951PGR8_9CYAN</name>
<dbReference type="Proteomes" id="UP000753908">
    <property type="component" value="Unassembled WGS sequence"/>
</dbReference>
<reference evidence="1" key="2">
    <citation type="journal article" date="2022" name="Microbiol. Resour. Announc.">
        <title>Metagenome Sequencing to Explore Phylogenomics of Terrestrial Cyanobacteria.</title>
        <authorList>
            <person name="Ward R.D."/>
            <person name="Stajich J.E."/>
            <person name="Johansen J.R."/>
            <person name="Huntemann M."/>
            <person name="Clum A."/>
            <person name="Foster B."/>
            <person name="Foster B."/>
            <person name="Roux S."/>
            <person name="Palaniappan K."/>
            <person name="Varghese N."/>
            <person name="Mukherjee S."/>
            <person name="Reddy T.B.K."/>
            <person name="Daum C."/>
            <person name="Copeland A."/>
            <person name="Chen I.A."/>
            <person name="Ivanova N.N."/>
            <person name="Kyrpides N.C."/>
            <person name="Shapiro N."/>
            <person name="Eloe-Fadrosh E.A."/>
            <person name="Pietrasiak N."/>
        </authorList>
    </citation>
    <scope>NUCLEOTIDE SEQUENCE</scope>
    <source>
        <strain evidence="1">CPER-KK1</strain>
    </source>
</reference>
<dbReference type="AlphaFoldDB" id="A0A951PGR8"/>
<accession>A0A951PGR8</accession>
<comment type="caution">
    <text evidence="1">The sequence shown here is derived from an EMBL/GenBank/DDBJ whole genome shotgun (WGS) entry which is preliminary data.</text>
</comment>
<gene>
    <name evidence="1" type="ORF">KME25_01260</name>
</gene>
<protein>
    <submittedName>
        <fullName evidence="1">Uncharacterized protein</fullName>
    </submittedName>
</protein>
<sequence>MILLATAGVPNSQLARELQLERGQVRLWRERWLAAMPQLATVEAENSTDQELIARSALLPD</sequence>
<reference evidence="1" key="1">
    <citation type="submission" date="2021-05" db="EMBL/GenBank/DDBJ databases">
        <authorList>
            <person name="Pietrasiak N."/>
            <person name="Ward R."/>
            <person name="Stajich J.E."/>
            <person name="Kurbessoian T."/>
        </authorList>
    </citation>
    <scope>NUCLEOTIDE SEQUENCE</scope>
    <source>
        <strain evidence="1">CPER-KK1</strain>
    </source>
</reference>
<proteinExistence type="predicted"/>
<dbReference type="EMBL" id="JAHHIF010000001">
    <property type="protein sequence ID" value="MBW4543067.1"/>
    <property type="molecule type" value="Genomic_DNA"/>
</dbReference>
<organism evidence="1 2">
    <name type="scientific">Symplocastrum torsivum CPER-KK1</name>
    <dbReference type="NCBI Taxonomy" id="450513"/>
    <lineage>
        <taxon>Bacteria</taxon>
        <taxon>Bacillati</taxon>
        <taxon>Cyanobacteriota</taxon>
        <taxon>Cyanophyceae</taxon>
        <taxon>Oscillatoriophycideae</taxon>
        <taxon>Oscillatoriales</taxon>
        <taxon>Microcoleaceae</taxon>
        <taxon>Symplocastrum</taxon>
    </lineage>
</organism>